<feature type="compositionally biased region" description="Low complexity" evidence="1">
    <location>
        <begin position="124"/>
        <end position="138"/>
    </location>
</feature>
<dbReference type="EMBL" id="JAKLMC020000014">
    <property type="protein sequence ID" value="KAK5952691.1"/>
    <property type="molecule type" value="Genomic_DNA"/>
</dbReference>
<proteinExistence type="predicted"/>
<accession>A0AAN8F769</accession>
<feature type="compositionally biased region" description="Low complexity" evidence="1">
    <location>
        <begin position="54"/>
        <end position="99"/>
    </location>
</feature>
<comment type="caution">
    <text evidence="3">The sequence shown here is derived from an EMBL/GenBank/DDBJ whole genome shotgun (WGS) entry which is preliminary data.</text>
</comment>
<protein>
    <submittedName>
        <fullName evidence="3">54S ribosomal protein L25, mitochondrial</fullName>
    </submittedName>
</protein>
<evidence type="ECO:0000313" key="4">
    <source>
        <dbReference type="Proteomes" id="UP001316803"/>
    </source>
</evidence>
<evidence type="ECO:0000259" key="2">
    <source>
        <dbReference type="Pfam" id="PF18126"/>
    </source>
</evidence>
<gene>
    <name evidence="3" type="primary">MRPL25</name>
    <name evidence="3" type="ORF">OHC33_006283</name>
</gene>
<sequence>MAAMAESTALNLPPRLVTFFAKYPPRLYGMHFTGATIPTISQKIAREGNKKTGAAPTVIPASTTTATTAPDTISTSTAPTAPAIDPTSTSASTPTVPISETISQTNLDSIPPDATPTSPSAQFSTPTTTSPLLDPETSQPIFAPTDTPPNPFLPYRNPATGRWRGAIISLRRQAELFKLARHYGVEPLLPPSRKASSFKETRLLERGTPITDDVDGGARTTLGPRVKGTGFGQKVKGHKWERGMGVTLQKRIAAMEKMPELIREWRMRGNGRGWKKYPK</sequence>
<evidence type="ECO:0000313" key="3">
    <source>
        <dbReference type="EMBL" id="KAK5952691.1"/>
    </source>
</evidence>
<dbReference type="PANTHER" id="PTHR28041">
    <property type="entry name" value="54S RIBOSOMAL PROTEIN L25, MITOCHONDRIAL"/>
    <property type="match status" value="1"/>
</dbReference>
<dbReference type="PANTHER" id="PTHR28041:SF1">
    <property type="entry name" value="LARGE RIBOSOMAL SUBUNIT PROTEIN ML59"/>
    <property type="match status" value="1"/>
</dbReference>
<dbReference type="AlphaFoldDB" id="A0AAN8F769"/>
<feature type="region of interest" description="Disordered" evidence="1">
    <location>
        <begin position="48"/>
        <end position="152"/>
    </location>
</feature>
<dbReference type="Pfam" id="PF18126">
    <property type="entry name" value="Mitoc_mL59"/>
    <property type="match status" value="1"/>
</dbReference>
<keyword evidence="3" id="KW-0689">Ribosomal protein</keyword>
<feature type="domain" description="Large ribosomal subunit protein mL59" evidence="2">
    <location>
        <begin position="118"/>
        <end position="266"/>
    </location>
</feature>
<dbReference type="GO" id="GO:0005762">
    <property type="term" value="C:mitochondrial large ribosomal subunit"/>
    <property type="evidence" value="ECO:0007669"/>
    <property type="project" value="InterPro"/>
</dbReference>
<keyword evidence="4" id="KW-1185">Reference proteome</keyword>
<organism evidence="3 4">
    <name type="scientific">Knufia fluminis</name>
    <dbReference type="NCBI Taxonomy" id="191047"/>
    <lineage>
        <taxon>Eukaryota</taxon>
        <taxon>Fungi</taxon>
        <taxon>Dikarya</taxon>
        <taxon>Ascomycota</taxon>
        <taxon>Pezizomycotina</taxon>
        <taxon>Eurotiomycetes</taxon>
        <taxon>Chaetothyriomycetidae</taxon>
        <taxon>Chaetothyriales</taxon>
        <taxon>Trichomeriaceae</taxon>
        <taxon>Knufia</taxon>
    </lineage>
</organism>
<name>A0AAN8F769_9EURO</name>
<dbReference type="InterPro" id="IPR037507">
    <property type="entry name" value="Ribosomal_mL59"/>
</dbReference>
<dbReference type="InterPro" id="IPR040922">
    <property type="entry name" value="Ribosomal_mL59_dom"/>
</dbReference>
<reference evidence="3 4" key="1">
    <citation type="submission" date="2022-12" db="EMBL/GenBank/DDBJ databases">
        <title>Genomic features and morphological characterization of a novel Knufia sp. strain isolated from spacecraft assembly facility.</title>
        <authorList>
            <person name="Teixeira M."/>
            <person name="Chander A.M."/>
            <person name="Stajich J.E."/>
            <person name="Venkateswaran K."/>
        </authorList>
    </citation>
    <scope>NUCLEOTIDE SEQUENCE [LARGE SCALE GENOMIC DNA]</scope>
    <source>
        <strain evidence="3 4">FJI-L2-BK-P2</strain>
    </source>
</reference>
<keyword evidence="3" id="KW-0687">Ribonucleoprotein</keyword>
<dbReference type="Proteomes" id="UP001316803">
    <property type="component" value="Unassembled WGS sequence"/>
</dbReference>
<evidence type="ECO:0000256" key="1">
    <source>
        <dbReference type="SAM" id="MobiDB-lite"/>
    </source>
</evidence>
<dbReference type="GO" id="GO:0003735">
    <property type="term" value="F:structural constituent of ribosome"/>
    <property type="evidence" value="ECO:0007669"/>
    <property type="project" value="InterPro"/>
</dbReference>